<dbReference type="SMART" id="SM00283">
    <property type="entry name" value="MA"/>
    <property type="match status" value="1"/>
</dbReference>
<proteinExistence type="inferred from homology"/>
<dbReference type="Proteomes" id="UP000008721">
    <property type="component" value="Chromosome"/>
</dbReference>
<dbReference type="KEGG" id="sku:Sulku_1348"/>
<dbReference type="GO" id="GO:0004888">
    <property type="term" value="F:transmembrane signaling receptor activity"/>
    <property type="evidence" value="ECO:0007669"/>
    <property type="project" value="InterPro"/>
</dbReference>
<protein>
    <submittedName>
        <fullName evidence="8">Methyl-accepting chemotaxis sensory transducer</fullName>
    </submittedName>
</protein>
<gene>
    <name evidence="8" type="ordered locus">Sulku_1348</name>
</gene>
<keyword evidence="5" id="KW-1133">Transmembrane helix</keyword>
<dbReference type="InterPro" id="IPR004090">
    <property type="entry name" value="Chemotax_Me-accpt_rcpt"/>
</dbReference>
<evidence type="ECO:0000256" key="1">
    <source>
        <dbReference type="ARBA" id="ARBA00023224"/>
    </source>
</evidence>
<evidence type="ECO:0000313" key="8">
    <source>
        <dbReference type="EMBL" id="ADR34011.1"/>
    </source>
</evidence>
<dbReference type="HOGENOM" id="CLU_000445_107_18_7"/>
<organism evidence="8 9">
    <name type="scientific">Sulfuricurvum kujiense (strain ATCC BAA-921 / DSM 16994 / JCM 11577 / YK-1)</name>
    <dbReference type="NCBI Taxonomy" id="709032"/>
    <lineage>
        <taxon>Bacteria</taxon>
        <taxon>Pseudomonadati</taxon>
        <taxon>Campylobacterota</taxon>
        <taxon>Epsilonproteobacteria</taxon>
        <taxon>Campylobacterales</taxon>
        <taxon>Sulfurimonadaceae</taxon>
        <taxon>Sulfuricurvum</taxon>
    </lineage>
</organism>
<dbReference type="SUPFAM" id="SSF58104">
    <property type="entry name" value="Methyl-accepting chemotaxis protein (MCP) signaling domain"/>
    <property type="match status" value="1"/>
</dbReference>
<evidence type="ECO:0000256" key="5">
    <source>
        <dbReference type="SAM" id="Phobius"/>
    </source>
</evidence>
<reference evidence="8 9" key="1">
    <citation type="journal article" date="2012" name="Stand. Genomic Sci.">
        <title>Complete genome sequence of the sulfur compounds oxidizing chemolithoautotroph Sulfuricurvum kujiense type strain (YK-1(T)).</title>
        <authorList>
            <person name="Han C."/>
            <person name="Kotsyurbenko O."/>
            <person name="Chertkov O."/>
            <person name="Held B."/>
            <person name="Lapidus A."/>
            <person name="Nolan M."/>
            <person name="Lucas S."/>
            <person name="Hammon N."/>
            <person name="Deshpande S."/>
            <person name="Cheng J.F."/>
            <person name="Tapia R."/>
            <person name="Goodwin L.A."/>
            <person name="Pitluck S."/>
            <person name="Liolios K."/>
            <person name="Pagani I."/>
            <person name="Ivanova N."/>
            <person name="Mavromatis K."/>
            <person name="Mikhailova N."/>
            <person name="Pati A."/>
            <person name="Chen A."/>
            <person name="Palaniappan K."/>
            <person name="Land M."/>
            <person name="Hauser L."/>
            <person name="Chang Y.J."/>
            <person name="Jeffries C.D."/>
            <person name="Brambilla E.M."/>
            <person name="Rohde M."/>
            <person name="Spring S."/>
            <person name="Sikorski J."/>
            <person name="Goker M."/>
            <person name="Woyke T."/>
            <person name="Bristow J."/>
            <person name="Eisen J.A."/>
            <person name="Markowitz V."/>
            <person name="Hugenholtz P."/>
            <person name="Kyrpides N.C."/>
            <person name="Klenk H.P."/>
            <person name="Detter J.C."/>
        </authorList>
    </citation>
    <scope>NUCLEOTIDE SEQUENCE [LARGE SCALE GENOMIC DNA]</scope>
    <source>
        <strain evidence="9">ATCC BAA-921 / DSM 16994 / JCM 11577 / YK-1</strain>
    </source>
</reference>
<evidence type="ECO:0000313" key="9">
    <source>
        <dbReference type="Proteomes" id="UP000008721"/>
    </source>
</evidence>
<dbReference type="GO" id="GO:0007165">
    <property type="term" value="P:signal transduction"/>
    <property type="evidence" value="ECO:0007669"/>
    <property type="project" value="UniProtKB-KW"/>
</dbReference>
<keyword evidence="9" id="KW-1185">Reference proteome</keyword>
<dbReference type="InterPro" id="IPR003660">
    <property type="entry name" value="HAMP_dom"/>
</dbReference>
<name>E4TY91_SULKY</name>
<feature type="domain" description="Methyl-accepting transducer" evidence="6">
    <location>
        <begin position="143"/>
        <end position="400"/>
    </location>
</feature>
<dbReference type="PANTHER" id="PTHR32089">
    <property type="entry name" value="METHYL-ACCEPTING CHEMOTAXIS PROTEIN MCPB"/>
    <property type="match status" value="1"/>
</dbReference>
<dbReference type="PROSITE" id="PS50885">
    <property type="entry name" value="HAMP"/>
    <property type="match status" value="1"/>
</dbReference>
<dbReference type="STRING" id="709032.Sulku_1348"/>
<dbReference type="PRINTS" id="PR00260">
    <property type="entry name" value="CHEMTRNSDUCR"/>
</dbReference>
<dbReference type="PROSITE" id="PS50111">
    <property type="entry name" value="CHEMOTAXIS_TRANSDUC_2"/>
    <property type="match status" value="1"/>
</dbReference>
<dbReference type="Pfam" id="PF00015">
    <property type="entry name" value="MCPsignal"/>
    <property type="match status" value="1"/>
</dbReference>
<evidence type="ECO:0000259" key="6">
    <source>
        <dbReference type="PROSITE" id="PS50111"/>
    </source>
</evidence>
<evidence type="ECO:0000256" key="4">
    <source>
        <dbReference type="SAM" id="Coils"/>
    </source>
</evidence>
<dbReference type="GO" id="GO:0006935">
    <property type="term" value="P:chemotaxis"/>
    <property type="evidence" value="ECO:0007669"/>
    <property type="project" value="InterPro"/>
</dbReference>
<dbReference type="GO" id="GO:0016020">
    <property type="term" value="C:membrane"/>
    <property type="evidence" value="ECO:0007669"/>
    <property type="project" value="InterPro"/>
</dbReference>
<sequence length="415" mass="45245">MAEKYGNDFDKIAPQMMKADVNERNNVDLSSLVATSGEFQTKLEDIADSASSLSKSKFESVGTNLAVSFIIALIVVILISYIVLVQIQDSIKLLDSNIKNFVDTKDLTIRLTYNKKDEIKVIINNFNTLLETLEYTIKEAKYAADENATVSSELSSTSLQIGKNAESSMSIVDNTIHEINDIKDFIQSTVALSESTKESIQAAGGRLNHMLNDIQQLKQDVSSASESETAMALKLEAMSTEAAQIKMILVVISDIADQTNLLALNAAIEAARAGEHGRGFAVVADEVRKLAERTQKSLTEINATINVIVQSINDSSEQMGVNAKNIERLVKISETVETVVVETVDVMKQSITNVAENADNSLQIASDSEKIVKSVSRINDLTTQNARSVEEIAGAAEHLSGLTYNLKTKLDQFKS</sequence>
<dbReference type="AlphaFoldDB" id="E4TY91"/>
<dbReference type="eggNOG" id="COG0840">
    <property type="taxonomic scope" value="Bacteria"/>
</dbReference>
<evidence type="ECO:0000256" key="3">
    <source>
        <dbReference type="PROSITE-ProRule" id="PRU00284"/>
    </source>
</evidence>
<keyword evidence="5" id="KW-0472">Membrane</keyword>
<feature type="domain" description="HAMP" evidence="7">
    <location>
        <begin position="106"/>
        <end position="138"/>
    </location>
</feature>
<accession>E4TY91</accession>
<comment type="similarity">
    <text evidence="2">Belongs to the methyl-accepting chemotaxis (MCP) protein family.</text>
</comment>
<keyword evidence="5" id="KW-0812">Transmembrane</keyword>
<feature type="transmembrane region" description="Helical" evidence="5">
    <location>
        <begin position="65"/>
        <end position="84"/>
    </location>
</feature>
<feature type="coiled-coil region" evidence="4">
    <location>
        <begin position="200"/>
        <end position="227"/>
    </location>
</feature>
<dbReference type="InterPro" id="IPR004089">
    <property type="entry name" value="MCPsignal_dom"/>
</dbReference>
<dbReference type="EMBL" id="CP002355">
    <property type="protein sequence ID" value="ADR34011.1"/>
    <property type="molecule type" value="Genomic_DNA"/>
</dbReference>
<dbReference type="PANTHER" id="PTHR32089:SF112">
    <property type="entry name" value="LYSOZYME-LIKE PROTEIN-RELATED"/>
    <property type="match status" value="1"/>
</dbReference>
<keyword evidence="1 3" id="KW-0807">Transducer</keyword>
<evidence type="ECO:0000259" key="7">
    <source>
        <dbReference type="PROSITE" id="PS50885"/>
    </source>
</evidence>
<dbReference type="RefSeq" id="WP_013460208.1">
    <property type="nucleotide sequence ID" value="NC_014762.1"/>
</dbReference>
<keyword evidence="4" id="KW-0175">Coiled coil</keyword>
<evidence type="ECO:0000256" key="2">
    <source>
        <dbReference type="ARBA" id="ARBA00029447"/>
    </source>
</evidence>
<dbReference type="Gene3D" id="1.10.287.950">
    <property type="entry name" value="Methyl-accepting chemotaxis protein"/>
    <property type="match status" value="1"/>
</dbReference>